<accession>A0A7K1UTQ6</accession>
<dbReference type="Proteomes" id="UP000466794">
    <property type="component" value="Unassembled WGS sequence"/>
</dbReference>
<proteinExistence type="predicted"/>
<evidence type="ECO:0000313" key="1">
    <source>
        <dbReference type="EMBL" id="MVU77661.1"/>
    </source>
</evidence>
<dbReference type="Pfam" id="PF09981">
    <property type="entry name" value="DUF2218"/>
    <property type="match status" value="1"/>
</dbReference>
<name>A0A7K1UTQ6_9NOCA</name>
<dbReference type="InterPro" id="IPR014543">
    <property type="entry name" value="UCP028291"/>
</dbReference>
<comment type="caution">
    <text evidence="1">The sequence shown here is derived from an EMBL/GenBank/DDBJ whole genome shotgun (WGS) entry which is preliminary data.</text>
</comment>
<protein>
    <submittedName>
        <fullName evidence="1">DUF2218 domain-containing protein</fullName>
    </submittedName>
</protein>
<reference evidence="1 2" key="1">
    <citation type="submission" date="2019-12" db="EMBL/GenBank/DDBJ databases">
        <title>Nocardia sp. nov. ET3-3 isolated from soil.</title>
        <authorList>
            <person name="Kanchanasin P."/>
            <person name="Tanasupawat S."/>
            <person name="Yuki M."/>
            <person name="Kudo T."/>
        </authorList>
    </citation>
    <scope>NUCLEOTIDE SEQUENCE [LARGE SCALE GENOMIC DNA]</scope>
    <source>
        <strain evidence="1 2">ET3-3</strain>
    </source>
</reference>
<keyword evidence="2" id="KW-1185">Reference proteome</keyword>
<evidence type="ECO:0000313" key="2">
    <source>
        <dbReference type="Proteomes" id="UP000466794"/>
    </source>
</evidence>
<organism evidence="1 2">
    <name type="scientific">Nocardia terrae</name>
    <dbReference type="NCBI Taxonomy" id="2675851"/>
    <lineage>
        <taxon>Bacteria</taxon>
        <taxon>Bacillati</taxon>
        <taxon>Actinomycetota</taxon>
        <taxon>Actinomycetes</taxon>
        <taxon>Mycobacteriales</taxon>
        <taxon>Nocardiaceae</taxon>
        <taxon>Nocardia</taxon>
    </lineage>
</organism>
<dbReference type="AlphaFoldDB" id="A0A7K1UTQ6"/>
<dbReference type="RefSeq" id="WP_157387332.1">
    <property type="nucleotide sequence ID" value="NZ_WRPP01000002.1"/>
</dbReference>
<sequence>MPTLEARIPTDRPARYLRQFRTHAEAMASPRGRRLRAHAGNQHSPNTVQLRVEGTDDRTVAHFDPWGTCTLTATTNTLVIRLDAPDTTALDRLRDLITADLARFARGALTIEWNPIQFRTG</sequence>
<gene>
    <name evidence="1" type="ORF">GPX89_10460</name>
</gene>
<dbReference type="EMBL" id="WRPP01000002">
    <property type="protein sequence ID" value="MVU77661.1"/>
    <property type="molecule type" value="Genomic_DNA"/>
</dbReference>
<dbReference type="Gene3D" id="3.30.310.50">
    <property type="entry name" value="Alpha-D-phosphohexomutase, C-terminal domain"/>
    <property type="match status" value="1"/>
</dbReference>